<keyword evidence="2" id="KW-1185">Reference proteome</keyword>
<evidence type="ECO:0000313" key="2">
    <source>
        <dbReference type="Proteomes" id="UP001589619"/>
    </source>
</evidence>
<protein>
    <submittedName>
        <fullName evidence="1">YheC/YheD family protein</fullName>
    </submittedName>
</protein>
<name>A0ABV5W2U3_9BACL</name>
<reference evidence="1 2" key="1">
    <citation type="submission" date="2024-09" db="EMBL/GenBank/DDBJ databases">
        <authorList>
            <person name="Sun Q."/>
            <person name="Mori K."/>
        </authorList>
    </citation>
    <scope>NUCLEOTIDE SEQUENCE [LARGE SCALE GENOMIC DNA]</scope>
    <source>
        <strain evidence="1 2">JCM 12520</strain>
    </source>
</reference>
<dbReference type="EMBL" id="JBHMAG010000016">
    <property type="protein sequence ID" value="MFB9754889.1"/>
    <property type="molecule type" value="Genomic_DNA"/>
</dbReference>
<accession>A0ABV5W2U3</accession>
<evidence type="ECO:0000313" key="1">
    <source>
        <dbReference type="EMBL" id="MFB9754889.1"/>
    </source>
</evidence>
<dbReference type="Pfam" id="PF14398">
    <property type="entry name" value="ATPgrasp_YheCD"/>
    <property type="match status" value="1"/>
</dbReference>
<proteinExistence type="predicted"/>
<dbReference type="SUPFAM" id="SSF56059">
    <property type="entry name" value="Glutathione synthetase ATP-binding domain-like"/>
    <property type="match status" value="1"/>
</dbReference>
<dbReference type="InterPro" id="IPR026838">
    <property type="entry name" value="YheC/D"/>
</dbReference>
<dbReference type="Proteomes" id="UP001589619">
    <property type="component" value="Unassembled WGS sequence"/>
</dbReference>
<organism evidence="1 2">
    <name type="scientific">Paenibacillus hodogayensis</name>
    <dbReference type="NCBI Taxonomy" id="279208"/>
    <lineage>
        <taxon>Bacteria</taxon>
        <taxon>Bacillati</taxon>
        <taxon>Bacillota</taxon>
        <taxon>Bacilli</taxon>
        <taxon>Bacillales</taxon>
        <taxon>Paenibacillaceae</taxon>
        <taxon>Paenibacillus</taxon>
    </lineage>
</organism>
<gene>
    <name evidence="1" type="ORF">ACFFNY_25225</name>
</gene>
<dbReference type="RefSeq" id="WP_344909898.1">
    <property type="nucleotide sequence ID" value="NZ_BAAAYO010000008.1"/>
</dbReference>
<comment type="caution">
    <text evidence="1">The sequence shown here is derived from an EMBL/GenBank/DDBJ whole genome shotgun (WGS) entry which is preliminary data.</text>
</comment>
<sequence>MNIPVIGICISMDRTYVLPIVEKRLRSYPRDREAEWVLFDRDSIDDGAGTIIGRRWDPQAQAFGEVNESLPLPHAVYMQCIADRPAMIRLENLLGQNRLFNNYMFDKWQCWNLLSVDSVFRALVPDTRLFGSESDLREFLVDYRDIFIKPIDPEHGHSSNGIIRLVLQADETVHASYSSGMQMNFSSFGSTRHFYDWFEPSLTCRPYIVQETIVTDLWMSGAADIRLHMNKNGAGQWEFSHALFRIAQNRSHVIPSQIMMLTMDKWRSMFPAETQRIDGVERELIELGCRVGELMDHTGYHMADIGIDLGMKRNGELRIFEINPLPTPLLNKLESTSEASLTRPLDYALYVVG</sequence>